<protein>
    <submittedName>
        <fullName evidence="2">Uncharacterized protein</fullName>
    </submittedName>
</protein>
<dbReference type="EMBL" id="LODT01000028">
    <property type="protein sequence ID" value="KYQ93151.1"/>
    <property type="molecule type" value="Genomic_DNA"/>
</dbReference>
<keyword evidence="1" id="KW-0732">Signal</keyword>
<proteinExistence type="predicted"/>
<dbReference type="Proteomes" id="UP000076078">
    <property type="component" value="Unassembled WGS sequence"/>
</dbReference>
<feature type="chain" id="PRO_5007593275" evidence="1">
    <location>
        <begin position="19"/>
        <end position="442"/>
    </location>
</feature>
<dbReference type="InParanoid" id="A0A151ZGP9"/>
<dbReference type="SUPFAM" id="SSF52047">
    <property type="entry name" value="RNI-like"/>
    <property type="match status" value="1"/>
</dbReference>
<gene>
    <name evidence="2" type="ORF">DLAC_05784</name>
</gene>
<dbReference type="InterPro" id="IPR032675">
    <property type="entry name" value="LRR_dom_sf"/>
</dbReference>
<evidence type="ECO:0000256" key="1">
    <source>
        <dbReference type="SAM" id="SignalP"/>
    </source>
</evidence>
<dbReference type="AlphaFoldDB" id="A0A151ZGP9"/>
<reference evidence="2 3" key="1">
    <citation type="submission" date="2015-12" db="EMBL/GenBank/DDBJ databases">
        <title>Dictyostelia acquired genes for synthesis and detection of signals that induce cell-type specialization by lateral gene transfer from prokaryotes.</title>
        <authorList>
            <person name="Gloeckner G."/>
            <person name="Schaap P."/>
        </authorList>
    </citation>
    <scope>NUCLEOTIDE SEQUENCE [LARGE SCALE GENOMIC DNA]</scope>
    <source>
        <strain evidence="2 3">TK</strain>
    </source>
</reference>
<name>A0A151ZGP9_TIELA</name>
<dbReference type="Gene3D" id="3.80.10.10">
    <property type="entry name" value="Ribonuclease Inhibitor"/>
    <property type="match status" value="1"/>
</dbReference>
<comment type="caution">
    <text evidence="2">The sequence shown here is derived from an EMBL/GenBank/DDBJ whole genome shotgun (WGS) entry which is preliminary data.</text>
</comment>
<accession>A0A151ZGP9</accession>
<feature type="signal peptide" evidence="1">
    <location>
        <begin position="1"/>
        <end position="18"/>
    </location>
</feature>
<organism evidence="2 3">
    <name type="scientific">Tieghemostelium lacteum</name>
    <name type="common">Slime mold</name>
    <name type="synonym">Dictyostelium lacteum</name>
    <dbReference type="NCBI Taxonomy" id="361077"/>
    <lineage>
        <taxon>Eukaryota</taxon>
        <taxon>Amoebozoa</taxon>
        <taxon>Evosea</taxon>
        <taxon>Eumycetozoa</taxon>
        <taxon>Dictyostelia</taxon>
        <taxon>Dictyosteliales</taxon>
        <taxon>Raperosteliaceae</taxon>
        <taxon>Tieghemostelium</taxon>
    </lineage>
</organism>
<keyword evidence="3" id="KW-1185">Reference proteome</keyword>
<evidence type="ECO:0000313" key="3">
    <source>
        <dbReference type="Proteomes" id="UP000076078"/>
    </source>
</evidence>
<evidence type="ECO:0000313" key="2">
    <source>
        <dbReference type="EMBL" id="KYQ93151.1"/>
    </source>
</evidence>
<sequence>MSSSIERLILLSKSLLLAQEFFGYCTLDQLKSVRDFSLLFETSSHIPLEQCEESIFKKVPDITDFYFKCSTISESIPPILSRNFKVLEVMEIEMDEVGEKALISILMNIPTLKKLVVFVTYITTINKFKDFFGTLEINKNLEILNVITASFDVDIQYIVNFLNRNSTMQELYLSFVPLVENQYTPGSLEIYNNSLKVIDVSYEGFVKLFSSKCKSEIRKMGYMLEATEDDYTFYKNVVYKMHTIHIENVTQSNAQWAEEMVKLNSPHLKRVEVYIYFLEFPRKFMVDALLSNSFLKHVFIRNWRQKDFLAVFNHQVTIDFYKVHLPHHVDMAQLSECIKVNSVTRELEISIGTFTPPLNVVQYTQYIIDIIKSNNTLTHLTVSSPPDSALYSRSVIEPLVKSFQDAIHSNASIRKLQVFTNTWLLHFKSTLDQHLIEYYYYE</sequence>